<protein>
    <submittedName>
        <fullName evidence="2">Uncharacterized protein</fullName>
    </submittedName>
</protein>
<name>A0A9Q3FX73_9BASI</name>
<accession>A0A9Q3FX73</accession>
<feature type="region of interest" description="Disordered" evidence="1">
    <location>
        <begin position="1"/>
        <end position="37"/>
    </location>
</feature>
<dbReference type="Proteomes" id="UP000765509">
    <property type="component" value="Unassembled WGS sequence"/>
</dbReference>
<feature type="compositionally biased region" description="Basic residues" evidence="1">
    <location>
        <begin position="24"/>
        <end position="34"/>
    </location>
</feature>
<sequence length="217" mass="24796">MGRTISPAENHYPLSKNASSSNKKSNHSHRRFKTTQKLTIKSLDHLSRSRGEFSTVPVKPKPNKISQLLLPSMNETPNPSIVFNSKNHKHLFIYHLRPFHNPSTTFTSLNKLITSLYKLVQNHHYIESNSDLIDGHMKGIGFCCRSDSSKSLGVYSRKTKLNLEILDAENEEFITLSRFENFVSSCIKILSLSASRENNDIMQEAQLPEWNYCSTKN</sequence>
<dbReference type="EMBL" id="AVOT02049963">
    <property type="protein sequence ID" value="MBW0545091.1"/>
    <property type="molecule type" value="Genomic_DNA"/>
</dbReference>
<proteinExistence type="predicted"/>
<comment type="caution">
    <text evidence="2">The sequence shown here is derived from an EMBL/GenBank/DDBJ whole genome shotgun (WGS) entry which is preliminary data.</text>
</comment>
<dbReference type="AlphaFoldDB" id="A0A9Q3FX73"/>
<gene>
    <name evidence="2" type="ORF">O181_084806</name>
</gene>
<evidence type="ECO:0000313" key="3">
    <source>
        <dbReference type="Proteomes" id="UP000765509"/>
    </source>
</evidence>
<evidence type="ECO:0000313" key="2">
    <source>
        <dbReference type="EMBL" id="MBW0545091.1"/>
    </source>
</evidence>
<evidence type="ECO:0000256" key="1">
    <source>
        <dbReference type="SAM" id="MobiDB-lite"/>
    </source>
</evidence>
<organism evidence="2 3">
    <name type="scientific">Austropuccinia psidii MF-1</name>
    <dbReference type="NCBI Taxonomy" id="1389203"/>
    <lineage>
        <taxon>Eukaryota</taxon>
        <taxon>Fungi</taxon>
        <taxon>Dikarya</taxon>
        <taxon>Basidiomycota</taxon>
        <taxon>Pucciniomycotina</taxon>
        <taxon>Pucciniomycetes</taxon>
        <taxon>Pucciniales</taxon>
        <taxon>Sphaerophragmiaceae</taxon>
        <taxon>Austropuccinia</taxon>
    </lineage>
</organism>
<keyword evidence="3" id="KW-1185">Reference proteome</keyword>
<reference evidence="2" key="1">
    <citation type="submission" date="2021-03" db="EMBL/GenBank/DDBJ databases">
        <title>Draft genome sequence of rust myrtle Austropuccinia psidii MF-1, a brazilian biotype.</title>
        <authorList>
            <person name="Quecine M.C."/>
            <person name="Pachon D.M.R."/>
            <person name="Bonatelli M.L."/>
            <person name="Correr F.H."/>
            <person name="Franceschini L.M."/>
            <person name="Leite T.F."/>
            <person name="Margarido G.R.A."/>
            <person name="Almeida C.A."/>
            <person name="Ferrarezi J.A."/>
            <person name="Labate C.A."/>
        </authorList>
    </citation>
    <scope>NUCLEOTIDE SEQUENCE</scope>
    <source>
        <strain evidence="2">MF-1</strain>
    </source>
</reference>